<dbReference type="InterPro" id="IPR011583">
    <property type="entry name" value="Chitinase_II/V-like_cat"/>
</dbReference>
<reference evidence="19" key="2">
    <citation type="submission" date="2020-04" db="EMBL/GenBank/DDBJ databases">
        <authorList>
            <consortium name="NCBI Genome Project"/>
        </authorList>
    </citation>
    <scope>NUCLEOTIDE SEQUENCE</scope>
    <source>
        <strain evidence="19">CBS 342.82</strain>
    </source>
</reference>
<dbReference type="GO" id="GO:0000272">
    <property type="term" value="P:polysaccharide catabolic process"/>
    <property type="evidence" value="ECO:0007669"/>
    <property type="project" value="UniProtKB-KW"/>
</dbReference>
<keyword evidence="9 12" id="KW-0326">Glycosidase</keyword>
<dbReference type="PROSITE" id="PS01095">
    <property type="entry name" value="GH18_1"/>
    <property type="match status" value="1"/>
</dbReference>
<dbReference type="InterPro" id="IPR036779">
    <property type="entry name" value="LysM_dom_sf"/>
</dbReference>
<dbReference type="GO" id="GO:0006032">
    <property type="term" value="P:chitin catabolic process"/>
    <property type="evidence" value="ECO:0007669"/>
    <property type="project" value="UniProtKB-KW"/>
</dbReference>
<dbReference type="InterPro" id="IPR029070">
    <property type="entry name" value="Chitinase_insertion_sf"/>
</dbReference>
<protein>
    <recommendedName>
        <fullName evidence="3">chitinase</fullName>
        <ecNumber evidence="3">3.2.1.14</ecNumber>
    </recommendedName>
</protein>
<dbReference type="InterPro" id="IPR017853">
    <property type="entry name" value="GH"/>
</dbReference>
<dbReference type="SUPFAM" id="SSF54556">
    <property type="entry name" value="Chitinase insertion domain"/>
    <property type="match status" value="1"/>
</dbReference>
<organism evidence="19">
    <name type="scientific">Dissoconium aciculare CBS 342.82</name>
    <dbReference type="NCBI Taxonomy" id="1314786"/>
    <lineage>
        <taxon>Eukaryota</taxon>
        <taxon>Fungi</taxon>
        <taxon>Dikarya</taxon>
        <taxon>Ascomycota</taxon>
        <taxon>Pezizomycotina</taxon>
        <taxon>Dothideomycetes</taxon>
        <taxon>Dothideomycetidae</taxon>
        <taxon>Mycosphaerellales</taxon>
        <taxon>Dissoconiaceae</taxon>
        <taxon>Dissoconium</taxon>
    </lineage>
</organism>
<dbReference type="PROSITE" id="PS51910">
    <property type="entry name" value="GH18_2"/>
    <property type="match status" value="1"/>
</dbReference>
<comment type="similarity">
    <text evidence="2">Belongs to the glycosyl hydrolase 18 family. Chitinase class V subfamily.</text>
</comment>
<keyword evidence="5 12" id="KW-0378">Hydrolase</keyword>
<dbReference type="Gene3D" id="3.10.350.10">
    <property type="entry name" value="LysM domain"/>
    <property type="match status" value="2"/>
</dbReference>
<feature type="region of interest" description="Disordered" evidence="13">
    <location>
        <begin position="1312"/>
        <end position="1333"/>
    </location>
</feature>
<dbReference type="EC" id="3.2.1.14" evidence="3"/>
<comment type="catalytic activity">
    <reaction evidence="1">
        <text>Random endo-hydrolysis of N-acetyl-beta-D-glucosaminide (1-&gt;4)-beta-linkages in chitin and chitodextrins.</text>
        <dbReference type="EC" id="3.2.1.14"/>
    </reaction>
</comment>
<feature type="disulfide bond" evidence="11">
    <location>
        <begin position="481"/>
        <end position="495"/>
    </location>
</feature>
<evidence type="ECO:0000256" key="1">
    <source>
        <dbReference type="ARBA" id="ARBA00000822"/>
    </source>
</evidence>
<dbReference type="Gene3D" id="3.10.50.10">
    <property type="match status" value="1"/>
</dbReference>
<dbReference type="SMART" id="SM00257">
    <property type="entry name" value="LysM"/>
    <property type="match status" value="2"/>
</dbReference>
<evidence type="ECO:0000256" key="13">
    <source>
        <dbReference type="SAM" id="MobiDB-lite"/>
    </source>
</evidence>
<feature type="chain" id="PRO_5026883268" description="chitinase" evidence="14">
    <location>
        <begin position="31"/>
        <end position="1496"/>
    </location>
</feature>
<feature type="signal peptide" evidence="14">
    <location>
        <begin position="1"/>
        <end position="30"/>
    </location>
</feature>
<evidence type="ECO:0000313" key="18">
    <source>
        <dbReference type="Proteomes" id="UP000504637"/>
    </source>
</evidence>
<keyword evidence="6" id="KW-0146">Chitin degradation</keyword>
<evidence type="ECO:0000256" key="10">
    <source>
        <dbReference type="ARBA" id="ARBA00023326"/>
    </source>
</evidence>
<keyword evidence="7" id="KW-0843">Virulence</keyword>
<dbReference type="PROSITE" id="PS50941">
    <property type="entry name" value="CHIT_BIND_I_2"/>
    <property type="match status" value="1"/>
</dbReference>
<dbReference type="PROSITE" id="PS51782">
    <property type="entry name" value="LYSM"/>
    <property type="match status" value="2"/>
</dbReference>
<dbReference type="InterPro" id="IPR001002">
    <property type="entry name" value="Chitin-bd_1"/>
</dbReference>
<evidence type="ECO:0000256" key="3">
    <source>
        <dbReference type="ARBA" id="ARBA00012729"/>
    </source>
</evidence>
<name>A0A6J3M1V2_9PEZI</name>
<keyword evidence="14" id="KW-0732">Signal</keyword>
<dbReference type="Gene3D" id="3.20.20.80">
    <property type="entry name" value="Glycosidases"/>
    <property type="match status" value="1"/>
</dbReference>
<evidence type="ECO:0000259" key="15">
    <source>
        <dbReference type="PROSITE" id="PS50941"/>
    </source>
</evidence>
<dbReference type="SUPFAM" id="SSF51445">
    <property type="entry name" value="(Trans)glycosidases"/>
    <property type="match status" value="1"/>
</dbReference>
<reference evidence="19" key="3">
    <citation type="submission" date="2025-08" db="UniProtKB">
        <authorList>
            <consortium name="RefSeq"/>
        </authorList>
    </citation>
    <scope>IDENTIFICATION</scope>
    <source>
        <strain evidence="19">CBS 342.82</strain>
    </source>
</reference>
<dbReference type="GeneID" id="54365500"/>
<evidence type="ECO:0000313" key="19">
    <source>
        <dbReference type="RefSeq" id="XP_033459027.1"/>
    </source>
</evidence>
<dbReference type="GO" id="GO:0008843">
    <property type="term" value="F:endochitinase activity"/>
    <property type="evidence" value="ECO:0007669"/>
    <property type="project" value="UniProtKB-EC"/>
</dbReference>
<keyword evidence="18" id="KW-1185">Reference proteome</keyword>
<proteinExistence type="inferred from homology"/>
<feature type="domain" description="LysM" evidence="16">
    <location>
        <begin position="326"/>
        <end position="371"/>
    </location>
</feature>
<dbReference type="InterPro" id="IPR036861">
    <property type="entry name" value="Endochitinase-like_sf"/>
</dbReference>
<evidence type="ECO:0000256" key="9">
    <source>
        <dbReference type="ARBA" id="ARBA00023295"/>
    </source>
</evidence>
<dbReference type="PANTHER" id="PTHR47700:SF1">
    <property type="entry name" value="CHITINASE"/>
    <property type="match status" value="1"/>
</dbReference>
<keyword evidence="10" id="KW-0624">Polysaccharide degradation</keyword>
<dbReference type="InterPro" id="IPR029226">
    <property type="entry name" value="Ecp2-like"/>
</dbReference>
<gene>
    <name evidence="19" type="ORF">K489DRAFT_410361</name>
</gene>
<dbReference type="RefSeq" id="XP_033459027.1">
    <property type="nucleotide sequence ID" value="XM_033607701.1"/>
</dbReference>
<dbReference type="SUPFAM" id="SSF57016">
    <property type="entry name" value="Plant lectins/antimicrobial peptides"/>
    <property type="match status" value="1"/>
</dbReference>
<comment type="caution">
    <text evidence="11">Lacks conserved residue(s) required for the propagation of feature annotation.</text>
</comment>
<feature type="disulfide bond" evidence="11">
    <location>
        <begin position="476"/>
        <end position="488"/>
    </location>
</feature>
<feature type="domain" description="LysM" evidence="16">
    <location>
        <begin position="390"/>
        <end position="438"/>
    </location>
</feature>
<dbReference type="PANTHER" id="PTHR47700">
    <property type="entry name" value="V CHITINASE, PUTATIVE (AFU_ORTHOLOGUE AFUA_6G13720)-RELATED"/>
    <property type="match status" value="1"/>
</dbReference>
<dbReference type="GO" id="GO:0008061">
    <property type="term" value="F:chitin binding"/>
    <property type="evidence" value="ECO:0007669"/>
    <property type="project" value="UniProtKB-UniRule"/>
</dbReference>
<feature type="domain" description="Chitin-binding type-1" evidence="15">
    <location>
        <begin position="451"/>
        <end position="521"/>
    </location>
</feature>
<dbReference type="InterPro" id="IPR001223">
    <property type="entry name" value="Glyco_hydro18_cat"/>
</dbReference>
<evidence type="ECO:0000256" key="2">
    <source>
        <dbReference type="ARBA" id="ARBA00008682"/>
    </source>
</evidence>
<dbReference type="InterPro" id="IPR053214">
    <property type="entry name" value="LysM12-like"/>
</dbReference>
<dbReference type="SUPFAM" id="SSF54106">
    <property type="entry name" value="LysM domain"/>
    <property type="match status" value="2"/>
</dbReference>
<evidence type="ECO:0000256" key="11">
    <source>
        <dbReference type="PROSITE-ProRule" id="PRU00261"/>
    </source>
</evidence>
<keyword evidence="4 11" id="KW-0147">Chitin-binding</keyword>
<dbReference type="CDD" id="cd02878">
    <property type="entry name" value="GH18_zymocin_alpha"/>
    <property type="match status" value="1"/>
</dbReference>
<accession>A0A6J3M1V2</accession>
<evidence type="ECO:0000256" key="4">
    <source>
        <dbReference type="ARBA" id="ARBA00022669"/>
    </source>
</evidence>
<evidence type="ECO:0000256" key="6">
    <source>
        <dbReference type="ARBA" id="ARBA00023024"/>
    </source>
</evidence>
<dbReference type="SMART" id="SM00636">
    <property type="entry name" value="Glyco_18"/>
    <property type="match status" value="1"/>
</dbReference>
<sequence>MAFDMSAVRLRPTIVKALLAFSTLLHSSTAEVISNVSSTFPDSRSRTWCPERCDGSVPSKWSAYPNLNRFSSCPQSIYYGFSLSDRIDDPEEAQRIYACASDDAGWASVGKNGNGAAPKPASSIDDAKYQIGSWSDAKGSPVGSAAKTVVAQLQGYLANGLAPVKGPAIVISSLGTVNFGLYIGEGLQNQIIGSSALKTLEASLAGDLASTAKVAMQYCHPNQTADHIFGFIATNDGTFGTVQQALSSWNNASCLDIPSVSEITGPAVFNTPLYDAANSTLSSNSTSVVNNSTSNTNLTLSATNSSTLQNATLSSRFAHLKRADCSTQTVVSGDSCGSLAQKCGISGADFTKYNPSDGFCSKLQVGQHVCCSAGTLPDFAPKPNSDGSCAAYTVVENDNCAVIANKYSLTNDKLEEFNKKTWGWNGCATLWLGTVMCVSSGDPPMPAAVKNAQCGPQKPGTSKPASGTDLSTLNPCPLNACCNIWGQCGVTAPYCTISKSETGAPGTAKKGENGCISNCGTKIIRGSAPATQMTVGFYEGYNLGRDCLYQSAGQVDTSGNTHVMYSFGTFDASYTISVGDIYGQYEFARFKQLPRVKKILSIGGWDFSTFPQYYQFFRNAVTTANRQAFVNSVAAFIKQHNLDGVNIDWEYPGAQDMPGIPAADPNEGYSYYAMLRLLRAALPDKEISICAPASYWYLKGFPIKQMAEVTDYIIYMTYDLHGQWDANNQWAQSGCPSGYCLQSQINITETLGALSMITKAGVPSGKIVPGVTSYGRSFKMSQAGCYGPQCTYTGSATQSNAKPGVCTKTGGYISNAEIFQIISNKKRDGRVQQNFYDSTSASNILVYDDTEYVAYMDDKTKETRRAIFSSLNMGGSANWATDLEIYNPAPARSDSWPAYKKAIANGGDPNQVEPPTGDWNKITCDAEVIKNLRSYTSSQRWDALKVKDAWDYAVGIWKKTDRDAKTFTFSQSIWLSLHGPQQTNCNLIDGTCDSFKTCVEFQGIGAGAYELWNSLAFINSLYSRHRAAIVGAASTIISNSMTHFQDTFAPLPPPDPTQAEIEMIIALITLGASAAAAPLFNSVFKLVPYFAKNPNTLGVVKDETNALIAFSASAARANIKASPPAEWTLKKQNGFTATLGESLHGWAAVDDIGLNHLFNGDDASIDALFSVINNGKLIAGSEGIPSSIKVSQEMQSELEDAVARAFWAFAIPAVWNTQGKSVFVIDSGTPCGDGDKMGDYLDDKTIKATSTCVDGSLYYLAYPDGDATTYLENGDDIKNKFKMAPGTDALDGGNWGKVTAQDIVKGSVRTYKQNGSSNGGGVADPTNSGTLEDLTNQDITTPGYMRLPVCSPAYAFKAWDNPKTANKTDPMWPCVYTKARSECWDITFEDQTSDASASVDDCKGIIRNIAGTDGRWDTGIGSQKRIAQFGHCAFGVEAAGVKGSVDYFTGAQDIVDAIQGSIDKFGGSTGKIGAKGTMTCNGNASKQPVKWGLYKY</sequence>
<feature type="domain" description="GH18" evidence="17">
    <location>
        <begin position="532"/>
        <end position="899"/>
    </location>
</feature>
<dbReference type="InterPro" id="IPR018392">
    <property type="entry name" value="LysM"/>
</dbReference>
<keyword evidence="11" id="KW-1015">Disulfide bond</keyword>
<dbReference type="CDD" id="cd00118">
    <property type="entry name" value="LysM"/>
    <property type="match status" value="2"/>
</dbReference>
<dbReference type="InterPro" id="IPR001579">
    <property type="entry name" value="Glyco_hydro_18_chit_AS"/>
</dbReference>
<dbReference type="Proteomes" id="UP000504637">
    <property type="component" value="Unplaced"/>
</dbReference>
<evidence type="ECO:0000256" key="8">
    <source>
        <dbReference type="ARBA" id="ARBA00023277"/>
    </source>
</evidence>
<evidence type="ECO:0000256" key="14">
    <source>
        <dbReference type="SAM" id="SignalP"/>
    </source>
</evidence>
<dbReference type="OrthoDB" id="73875at2759"/>
<dbReference type="CDD" id="cd00035">
    <property type="entry name" value="ChtBD1"/>
    <property type="match status" value="1"/>
</dbReference>
<dbReference type="Pfam" id="PF01476">
    <property type="entry name" value="LysM"/>
    <property type="match status" value="2"/>
</dbReference>
<keyword evidence="8" id="KW-0119">Carbohydrate metabolism</keyword>
<feature type="disulfide bond" evidence="11">
    <location>
        <begin position="515"/>
        <end position="519"/>
    </location>
</feature>
<evidence type="ECO:0000256" key="7">
    <source>
        <dbReference type="ARBA" id="ARBA00023026"/>
    </source>
</evidence>
<evidence type="ECO:0000256" key="12">
    <source>
        <dbReference type="RuleBase" id="RU000489"/>
    </source>
</evidence>
<evidence type="ECO:0000259" key="16">
    <source>
        <dbReference type="PROSITE" id="PS51782"/>
    </source>
</evidence>
<evidence type="ECO:0000256" key="5">
    <source>
        <dbReference type="ARBA" id="ARBA00022801"/>
    </source>
</evidence>
<dbReference type="Pfam" id="PF14856">
    <property type="entry name" value="Hce2"/>
    <property type="match status" value="1"/>
</dbReference>
<dbReference type="Pfam" id="PF00704">
    <property type="entry name" value="Glyco_hydro_18"/>
    <property type="match status" value="1"/>
</dbReference>
<reference evidence="19" key="1">
    <citation type="submission" date="2020-01" db="EMBL/GenBank/DDBJ databases">
        <authorList>
            <consortium name="DOE Joint Genome Institute"/>
            <person name="Haridas S."/>
            <person name="Albert R."/>
            <person name="Binder M."/>
            <person name="Bloem J."/>
            <person name="Labutti K."/>
            <person name="Salamov A."/>
            <person name="Andreopoulos B."/>
            <person name="Baker S.E."/>
            <person name="Barry K."/>
            <person name="Bills G."/>
            <person name="Bluhm B.H."/>
            <person name="Cannon C."/>
            <person name="Castanera R."/>
            <person name="Culley D.E."/>
            <person name="Daum C."/>
            <person name="Ezra D."/>
            <person name="Gonzalez J.B."/>
            <person name="Henrissat B."/>
            <person name="Kuo A."/>
            <person name="Liang C."/>
            <person name="Lipzen A."/>
            <person name="Lutzoni F."/>
            <person name="Magnuson J."/>
            <person name="Mondo S."/>
            <person name="Nolan M."/>
            <person name="Ohm R."/>
            <person name="Pangilinan J."/>
            <person name="Park H.-J."/>
            <person name="Ramirez L."/>
            <person name="Alfaro M."/>
            <person name="Sun H."/>
            <person name="Tritt A."/>
            <person name="Yoshinaga Y."/>
            <person name="Zwiers L.-H."/>
            <person name="Turgeon B.G."/>
            <person name="Goodwin S.B."/>
            <person name="Spatafora J.W."/>
            <person name="Crous P.W."/>
            <person name="Grigoriev I.V."/>
        </authorList>
    </citation>
    <scope>NUCLEOTIDE SEQUENCE</scope>
    <source>
        <strain evidence="19">CBS 342.82</strain>
    </source>
</reference>
<evidence type="ECO:0000259" key="17">
    <source>
        <dbReference type="PROSITE" id="PS51910"/>
    </source>
</evidence>